<gene>
    <name evidence="1" type="ORF">ILEXP_LOCUS10223</name>
</gene>
<organism evidence="1 2">
    <name type="scientific">Ilex paraguariensis</name>
    <name type="common">yerba mate</name>
    <dbReference type="NCBI Taxonomy" id="185542"/>
    <lineage>
        <taxon>Eukaryota</taxon>
        <taxon>Viridiplantae</taxon>
        <taxon>Streptophyta</taxon>
        <taxon>Embryophyta</taxon>
        <taxon>Tracheophyta</taxon>
        <taxon>Spermatophyta</taxon>
        <taxon>Magnoliopsida</taxon>
        <taxon>eudicotyledons</taxon>
        <taxon>Gunneridae</taxon>
        <taxon>Pentapetalae</taxon>
        <taxon>asterids</taxon>
        <taxon>campanulids</taxon>
        <taxon>Aquifoliales</taxon>
        <taxon>Aquifoliaceae</taxon>
        <taxon>Ilex</taxon>
    </lineage>
</organism>
<sequence length="100" mass="11347">MHMDYSFSFRGLDSFHNWRMSSYIKTDIAGLIIIYGSDTGIQNRSIQEAYSMEHRHSRWGSVQIPGGGSSISIPLIWPRLQIFMALNPVTAGIFVNRKIA</sequence>
<dbReference type="Proteomes" id="UP001642360">
    <property type="component" value="Unassembled WGS sequence"/>
</dbReference>
<proteinExistence type="predicted"/>
<accession>A0ABC8RKJ2</accession>
<protein>
    <submittedName>
        <fullName evidence="1">Uncharacterized protein</fullName>
    </submittedName>
</protein>
<keyword evidence="2" id="KW-1185">Reference proteome</keyword>
<dbReference type="EMBL" id="CAUOFW020001235">
    <property type="protein sequence ID" value="CAK9142542.1"/>
    <property type="molecule type" value="Genomic_DNA"/>
</dbReference>
<name>A0ABC8RKJ2_9AQUA</name>
<reference evidence="1 2" key="1">
    <citation type="submission" date="2024-02" db="EMBL/GenBank/DDBJ databases">
        <authorList>
            <person name="Vignale AGUSTIN F."/>
            <person name="Sosa J E."/>
            <person name="Modenutti C."/>
        </authorList>
    </citation>
    <scope>NUCLEOTIDE SEQUENCE [LARGE SCALE GENOMIC DNA]</scope>
</reference>
<evidence type="ECO:0000313" key="2">
    <source>
        <dbReference type="Proteomes" id="UP001642360"/>
    </source>
</evidence>
<evidence type="ECO:0000313" key="1">
    <source>
        <dbReference type="EMBL" id="CAK9142542.1"/>
    </source>
</evidence>
<comment type="caution">
    <text evidence="1">The sequence shown here is derived from an EMBL/GenBank/DDBJ whole genome shotgun (WGS) entry which is preliminary data.</text>
</comment>
<dbReference type="AlphaFoldDB" id="A0ABC8RKJ2"/>